<dbReference type="RefSeq" id="WP_264944829.1">
    <property type="nucleotide sequence ID" value="NZ_JAPDRA010000006.1"/>
</dbReference>
<comment type="caution">
    <text evidence="2">The sequence shown here is derived from an EMBL/GenBank/DDBJ whole genome shotgun (WGS) entry which is preliminary data.</text>
</comment>
<proteinExistence type="predicted"/>
<dbReference type="Gene3D" id="3.40.710.10">
    <property type="entry name" value="DD-peptidase/beta-lactamase superfamily"/>
    <property type="match status" value="1"/>
</dbReference>
<sequence>MTSNFPAALDAGLASIFDRFGIPAAVAVAVKGDETFIRTHGPKRIGEPEPVGPDTAFSIASCSKAFCATLAAALVDEGVLAWDDRVADTVPEFVTDDPWITRELRLRDVLGMRTGYKREGAPEFGFNPSRPSQDYFPMMQFIPREAGFREKTTYMNAGYAAASKLITRRTGRAYPDLIAEKLFRPIGMASAVSSEGVLTGHPDHFWPHVRLHDRTLALPDPLCVGWEGSSCVYLSANDVAQWLRFQINEGMAGGRQVISREALGETRKPHSIDVPNPTTGEHFSLYAMGWQQFDYHGRLVYRHTGSELGASTMIMFCPEEQVGVACFVNLYSSAFMPAVYLMLDHMLGTGGKDWETLMHDAFVKRVDEAIADIRKRFPDGDAAPFPADAPGRYSSANFGEATLTETGGALRLEISDRPMLSAMLEPVGPANFEVRHDFVGMEQELYGDLMRLGLRSAEGRVTGFEHSLFGAFEKVAA</sequence>
<dbReference type="InterPro" id="IPR050491">
    <property type="entry name" value="AmpC-like"/>
</dbReference>
<evidence type="ECO:0000313" key="3">
    <source>
        <dbReference type="Proteomes" id="UP001596977"/>
    </source>
</evidence>
<dbReference type="Proteomes" id="UP001596977">
    <property type="component" value="Unassembled WGS sequence"/>
</dbReference>
<dbReference type="InterPro" id="IPR001466">
    <property type="entry name" value="Beta-lactam-related"/>
</dbReference>
<dbReference type="SUPFAM" id="SSF56601">
    <property type="entry name" value="beta-lactamase/transpeptidase-like"/>
    <property type="match status" value="1"/>
</dbReference>
<keyword evidence="2" id="KW-0378">Hydrolase</keyword>
<dbReference type="PANTHER" id="PTHR46825">
    <property type="entry name" value="D-ALANYL-D-ALANINE-CARBOXYPEPTIDASE/ENDOPEPTIDASE AMPH"/>
    <property type="match status" value="1"/>
</dbReference>
<evidence type="ECO:0000259" key="1">
    <source>
        <dbReference type="Pfam" id="PF00144"/>
    </source>
</evidence>
<dbReference type="GO" id="GO:0016787">
    <property type="term" value="F:hydrolase activity"/>
    <property type="evidence" value="ECO:0007669"/>
    <property type="project" value="UniProtKB-KW"/>
</dbReference>
<organism evidence="2 3">
    <name type="scientific">Sphingomonas canadensis</name>
    <dbReference type="NCBI Taxonomy" id="1219257"/>
    <lineage>
        <taxon>Bacteria</taxon>
        <taxon>Pseudomonadati</taxon>
        <taxon>Pseudomonadota</taxon>
        <taxon>Alphaproteobacteria</taxon>
        <taxon>Sphingomonadales</taxon>
        <taxon>Sphingomonadaceae</taxon>
        <taxon>Sphingomonas</taxon>
    </lineage>
</organism>
<accession>A0ABW3H9A2</accession>
<dbReference type="EC" id="3.-.-.-" evidence="2"/>
<reference evidence="3" key="1">
    <citation type="journal article" date="2019" name="Int. J. Syst. Evol. Microbiol.">
        <title>The Global Catalogue of Microorganisms (GCM) 10K type strain sequencing project: providing services to taxonomists for standard genome sequencing and annotation.</title>
        <authorList>
            <consortium name="The Broad Institute Genomics Platform"/>
            <consortium name="The Broad Institute Genome Sequencing Center for Infectious Disease"/>
            <person name="Wu L."/>
            <person name="Ma J."/>
        </authorList>
    </citation>
    <scope>NUCLEOTIDE SEQUENCE [LARGE SCALE GENOMIC DNA]</scope>
    <source>
        <strain evidence="3">CCUG 62982</strain>
    </source>
</reference>
<dbReference type="EMBL" id="JBHTJG010000006">
    <property type="protein sequence ID" value="MFD0947387.1"/>
    <property type="molecule type" value="Genomic_DNA"/>
</dbReference>
<gene>
    <name evidence="2" type="ORF">ACFQ1E_13640</name>
</gene>
<name>A0ABW3H9A2_9SPHN</name>
<protein>
    <submittedName>
        <fullName evidence="2">Serine hydrolase domain-containing protein</fullName>
        <ecNumber evidence="2">3.-.-.-</ecNumber>
    </submittedName>
</protein>
<evidence type="ECO:0000313" key="2">
    <source>
        <dbReference type="EMBL" id="MFD0947387.1"/>
    </source>
</evidence>
<dbReference type="Pfam" id="PF00144">
    <property type="entry name" value="Beta-lactamase"/>
    <property type="match status" value="1"/>
</dbReference>
<dbReference type="InterPro" id="IPR012338">
    <property type="entry name" value="Beta-lactam/transpept-like"/>
</dbReference>
<feature type="domain" description="Beta-lactamase-related" evidence="1">
    <location>
        <begin position="24"/>
        <end position="332"/>
    </location>
</feature>
<keyword evidence="3" id="KW-1185">Reference proteome</keyword>
<dbReference type="PANTHER" id="PTHR46825:SF15">
    <property type="entry name" value="BETA-LACTAMASE-RELATED DOMAIN-CONTAINING PROTEIN"/>
    <property type="match status" value="1"/>
</dbReference>